<evidence type="ECO:0000256" key="3">
    <source>
        <dbReference type="ARBA" id="ARBA00022723"/>
    </source>
</evidence>
<evidence type="ECO:0000256" key="7">
    <source>
        <dbReference type="PROSITE-ProRule" id="PRU00333"/>
    </source>
</evidence>
<evidence type="ECO:0000313" key="9">
    <source>
        <dbReference type="EMBL" id="HGY95275.1"/>
    </source>
</evidence>
<gene>
    <name evidence="9" type="ORF">ENW50_11410</name>
</gene>
<dbReference type="PANTHER" id="PTHR46015">
    <property type="entry name" value="ZGC:172121"/>
    <property type="match status" value="1"/>
</dbReference>
<evidence type="ECO:0000256" key="6">
    <source>
        <dbReference type="PIRSR" id="PIRSR037505-2"/>
    </source>
</evidence>
<organism evidence="9">
    <name type="scientific">Acidobacterium capsulatum</name>
    <dbReference type="NCBI Taxonomy" id="33075"/>
    <lineage>
        <taxon>Bacteria</taxon>
        <taxon>Pseudomonadati</taxon>
        <taxon>Acidobacteriota</taxon>
        <taxon>Terriglobia</taxon>
        <taxon>Terriglobales</taxon>
        <taxon>Acidobacteriaceae</taxon>
        <taxon>Acidobacterium</taxon>
    </lineage>
</organism>
<dbReference type="InterPro" id="IPR036589">
    <property type="entry name" value="HCY_dom_sf"/>
</dbReference>
<dbReference type="GO" id="GO:0008270">
    <property type="term" value="F:zinc ion binding"/>
    <property type="evidence" value="ECO:0007669"/>
    <property type="project" value="InterPro"/>
</dbReference>
<name>A0A7V4XUV5_9BACT</name>
<feature type="binding site" evidence="6 7">
    <location>
        <position position="293"/>
    </location>
    <ligand>
        <name>Zn(2+)</name>
        <dbReference type="ChEBI" id="CHEBI:29105"/>
    </ligand>
</feature>
<dbReference type="GO" id="GO:0032259">
    <property type="term" value="P:methylation"/>
    <property type="evidence" value="ECO:0007669"/>
    <property type="project" value="UniProtKB-KW"/>
</dbReference>
<dbReference type="InterPro" id="IPR017226">
    <property type="entry name" value="BHMT-like"/>
</dbReference>
<comment type="caution">
    <text evidence="9">The sequence shown here is derived from an EMBL/GenBank/DDBJ whole genome shotgun (WGS) entry which is preliminary data.</text>
</comment>
<evidence type="ECO:0000259" key="8">
    <source>
        <dbReference type="PROSITE" id="PS50970"/>
    </source>
</evidence>
<reference evidence="9" key="1">
    <citation type="journal article" date="2020" name="mSystems">
        <title>Genome- and Community-Level Interaction Insights into Carbon Utilization and Element Cycling Functions of Hydrothermarchaeota in Hydrothermal Sediment.</title>
        <authorList>
            <person name="Zhou Z."/>
            <person name="Liu Y."/>
            <person name="Xu W."/>
            <person name="Pan J."/>
            <person name="Luo Z.H."/>
            <person name="Li M."/>
        </authorList>
    </citation>
    <scope>NUCLEOTIDE SEQUENCE [LARGE SCALE GENOMIC DNA]</scope>
    <source>
        <strain evidence="9">SpSt-855</strain>
    </source>
</reference>
<dbReference type="FunFam" id="3.20.20.330:FF:000002">
    <property type="entry name" value="Homocysteine S-methyltransferase"/>
    <property type="match status" value="1"/>
</dbReference>
<dbReference type="InterPro" id="IPR051486">
    <property type="entry name" value="Hcy_S-methyltransferase"/>
</dbReference>
<evidence type="ECO:0000256" key="4">
    <source>
        <dbReference type="ARBA" id="ARBA00022833"/>
    </source>
</evidence>
<dbReference type="GO" id="GO:0008898">
    <property type="term" value="F:S-adenosylmethionine-homocysteine S-methyltransferase activity"/>
    <property type="evidence" value="ECO:0007669"/>
    <property type="project" value="TreeGrafter"/>
</dbReference>
<accession>A0A7V4XUV5</accession>
<feature type="binding site" evidence="6 7">
    <location>
        <position position="223"/>
    </location>
    <ligand>
        <name>Zn(2+)</name>
        <dbReference type="ChEBI" id="CHEBI:29105"/>
    </ligand>
</feature>
<feature type="binding site" evidence="6 7">
    <location>
        <position position="292"/>
    </location>
    <ligand>
        <name>Zn(2+)</name>
        <dbReference type="ChEBI" id="CHEBI:29105"/>
    </ligand>
</feature>
<dbReference type="AlphaFoldDB" id="A0A7V4XUV5"/>
<evidence type="ECO:0000256" key="2">
    <source>
        <dbReference type="ARBA" id="ARBA00022679"/>
    </source>
</evidence>
<feature type="domain" description="Hcy-binding" evidence="8">
    <location>
        <begin position="1"/>
        <end position="307"/>
    </location>
</feature>
<keyword evidence="1 7" id="KW-0489">Methyltransferase</keyword>
<sequence>MQPLYHDEFLRIRVLDGGMATELERRGFDLSGPLWSAHVLDDAPEAIQAVHLDYLRAGSDCISTVSYQISAQGYAELGRPASAATDALRRSVALAEEARARYAEENPRPIWIAASLGPYGAALHNGAEFHGNYSIAFDDLVEFHRARLAAIAETGADLVAFETIPSLDEARAIAAALTETPNVSAWLSFTCRDEAHAAHGELLTACAQLVDSAVQVLALGINCTAPRHVAPLLAAAQSQTRKPVIAYPNSGESWNAATRAWQGRTDLAAEVKDYQTLAGQWFAAGAQAIGGCCRTTPEHIRAVAAAAVRQ</sequence>
<protein>
    <recommendedName>
        <fullName evidence="5">S-methylmethionine:homocysteine methyltransferase</fullName>
    </recommendedName>
</protein>
<dbReference type="GO" id="GO:0009086">
    <property type="term" value="P:methionine biosynthetic process"/>
    <property type="evidence" value="ECO:0007669"/>
    <property type="project" value="InterPro"/>
</dbReference>
<dbReference type="Gene3D" id="3.20.20.330">
    <property type="entry name" value="Homocysteine-binding-like domain"/>
    <property type="match status" value="1"/>
</dbReference>
<dbReference type="EMBL" id="DTKL01000072">
    <property type="protein sequence ID" value="HGY95275.1"/>
    <property type="molecule type" value="Genomic_DNA"/>
</dbReference>
<keyword evidence="4 6" id="KW-0862">Zinc</keyword>
<dbReference type="SUPFAM" id="SSF82282">
    <property type="entry name" value="Homocysteine S-methyltransferase"/>
    <property type="match status" value="1"/>
</dbReference>
<comment type="cofactor">
    <cofactor evidence="6">
        <name>Zn(2+)</name>
        <dbReference type="ChEBI" id="CHEBI:29105"/>
    </cofactor>
    <text evidence="6">Binds 1 zinc ion per subunit.</text>
</comment>
<keyword evidence="3 6" id="KW-0479">Metal-binding</keyword>
<dbReference type="PIRSF" id="PIRSF037505">
    <property type="entry name" value="Betaine_HMT"/>
    <property type="match status" value="1"/>
</dbReference>
<dbReference type="PROSITE" id="PS50970">
    <property type="entry name" value="HCY"/>
    <property type="match status" value="1"/>
</dbReference>
<evidence type="ECO:0000256" key="5">
    <source>
        <dbReference type="ARBA" id="ARBA00076752"/>
    </source>
</evidence>
<dbReference type="NCBIfam" id="NF007020">
    <property type="entry name" value="PRK09485.1"/>
    <property type="match status" value="1"/>
</dbReference>
<proteinExistence type="predicted"/>
<dbReference type="Pfam" id="PF02574">
    <property type="entry name" value="S-methyl_trans"/>
    <property type="match status" value="1"/>
</dbReference>
<dbReference type="GO" id="GO:0033528">
    <property type="term" value="P:S-methylmethionine cycle"/>
    <property type="evidence" value="ECO:0007669"/>
    <property type="project" value="TreeGrafter"/>
</dbReference>
<dbReference type="PANTHER" id="PTHR46015:SF1">
    <property type="entry name" value="HOMOCYSTEINE S-METHYLTRANSFERASE-LIKE ISOFORM 1"/>
    <property type="match status" value="1"/>
</dbReference>
<dbReference type="InterPro" id="IPR003726">
    <property type="entry name" value="HCY_dom"/>
</dbReference>
<keyword evidence="2 7" id="KW-0808">Transferase</keyword>
<evidence type="ECO:0000256" key="1">
    <source>
        <dbReference type="ARBA" id="ARBA00022603"/>
    </source>
</evidence>